<feature type="chain" id="PRO_5042178656" evidence="2">
    <location>
        <begin position="22"/>
        <end position="141"/>
    </location>
</feature>
<proteinExistence type="predicted"/>
<protein>
    <submittedName>
        <fullName evidence="3">Uncharacterized protein</fullName>
    </submittedName>
</protein>
<sequence length="141" mass="16129">MFLLIRPQFFLILPIYLRTDAHCSILRRCVLELGRWNIRSCNDPNLNKKLQSSAFQLKHGNQLGNTRARTPSRSLRSNPQGPDRIRHRQAVSSAGPGPKWRMSCGSGRYPRTGVQWCDACTAAERLKKSDILQLQYYSTGR</sequence>
<feature type="signal peptide" evidence="2">
    <location>
        <begin position="1"/>
        <end position="21"/>
    </location>
</feature>
<evidence type="ECO:0000313" key="4">
    <source>
        <dbReference type="Proteomes" id="UP001222325"/>
    </source>
</evidence>
<name>A0AAD6UHG7_9AGAR</name>
<dbReference type="AlphaFoldDB" id="A0AAD6UHG7"/>
<evidence type="ECO:0000256" key="1">
    <source>
        <dbReference type="SAM" id="MobiDB-lite"/>
    </source>
</evidence>
<evidence type="ECO:0000313" key="3">
    <source>
        <dbReference type="EMBL" id="KAJ7102503.1"/>
    </source>
</evidence>
<organism evidence="3 4">
    <name type="scientific">Mycena belliarum</name>
    <dbReference type="NCBI Taxonomy" id="1033014"/>
    <lineage>
        <taxon>Eukaryota</taxon>
        <taxon>Fungi</taxon>
        <taxon>Dikarya</taxon>
        <taxon>Basidiomycota</taxon>
        <taxon>Agaricomycotina</taxon>
        <taxon>Agaricomycetes</taxon>
        <taxon>Agaricomycetidae</taxon>
        <taxon>Agaricales</taxon>
        <taxon>Marasmiineae</taxon>
        <taxon>Mycenaceae</taxon>
        <taxon>Mycena</taxon>
    </lineage>
</organism>
<feature type="compositionally biased region" description="Polar residues" evidence="1">
    <location>
        <begin position="63"/>
        <end position="80"/>
    </location>
</feature>
<gene>
    <name evidence="3" type="ORF">B0H15DRAFT_335558</name>
</gene>
<feature type="region of interest" description="Disordered" evidence="1">
    <location>
        <begin position="63"/>
        <end position="98"/>
    </location>
</feature>
<keyword evidence="2" id="KW-0732">Signal</keyword>
<evidence type="ECO:0000256" key="2">
    <source>
        <dbReference type="SAM" id="SignalP"/>
    </source>
</evidence>
<accession>A0AAD6UHG7</accession>
<reference evidence="3" key="1">
    <citation type="submission" date="2023-03" db="EMBL/GenBank/DDBJ databases">
        <title>Massive genome expansion in bonnet fungi (Mycena s.s.) driven by repeated elements and novel gene families across ecological guilds.</title>
        <authorList>
            <consortium name="Lawrence Berkeley National Laboratory"/>
            <person name="Harder C.B."/>
            <person name="Miyauchi S."/>
            <person name="Viragh M."/>
            <person name="Kuo A."/>
            <person name="Thoen E."/>
            <person name="Andreopoulos B."/>
            <person name="Lu D."/>
            <person name="Skrede I."/>
            <person name="Drula E."/>
            <person name="Henrissat B."/>
            <person name="Morin E."/>
            <person name="Kohler A."/>
            <person name="Barry K."/>
            <person name="LaButti K."/>
            <person name="Morin E."/>
            <person name="Salamov A."/>
            <person name="Lipzen A."/>
            <person name="Mereny Z."/>
            <person name="Hegedus B."/>
            <person name="Baldrian P."/>
            <person name="Stursova M."/>
            <person name="Weitz H."/>
            <person name="Taylor A."/>
            <person name="Grigoriev I.V."/>
            <person name="Nagy L.G."/>
            <person name="Martin F."/>
            <person name="Kauserud H."/>
        </authorList>
    </citation>
    <scope>NUCLEOTIDE SEQUENCE</scope>
    <source>
        <strain evidence="3">CBHHK173m</strain>
    </source>
</reference>
<dbReference type="Proteomes" id="UP001222325">
    <property type="component" value="Unassembled WGS sequence"/>
</dbReference>
<dbReference type="EMBL" id="JARJCN010000003">
    <property type="protein sequence ID" value="KAJ7102503.1"/>
    <property type="molecule type" value="Genomic_DNA"/>
</dbReference>
<comment type="caution">
    <text evidence="3">The sequence shown here is derived from an EMBL/GenBank/DDBJ whole genome shotgun (WGS) entry which is preliminary data.</text>
</comment>
<keyword evidence="4" id="KW-1185">Reference proteome</keyword>